<keyword evidence="2" id="KW-0288">FMN</keyword>
<sequence>MASRAPLPSMNPWEAQALTYSFPEGGVADRSGLTPKASFNRRPDPLIFPGLYCSSGFDIISILLQLRGRPDPDIDLGAVDCSVSLTLCDLEQPDTPIVYASPSFCEMTGYSMNEVLGRNCRFLQSSPTASSCVVDKAAIKRMSQAVRGNQEIQLGVRNYKKNGQPFTNMLSIIPLTLGADGHRYAVGLQCEM</sequence>
<dbReference type="RefSeq" id="XP_051365376.1">
    <property type="nucleotide sequence ID" value="XM_051503010.1"/>
</dbReference>
<evidence type="ECO:0000256" key="1">
    <source>
        <dbReference type="ARBA" id="ARBA00022630"/>
    </source>
</evidence>
<evidence type="ECO:0000313" key="6">
    <source>
        <dbReference type="Proteomes" id="UP001055219"/>
    </source>
</evidence>
<dbReference type="EMBL" id="JAGIXG020000004">
    <property type="protein sequence ID" value="KAI6784520.1"/>
    <property type="molecule type" value="Genomic_DNA"/>
</dbReference>
<feature type="domain" description="PAS" evidence="4">
    <location>
        <begin position="97"/>
        <end position="119"/>
    </location>
</feature>
<evidence type="ECO:0000256" key="2">
    <source>
        <dbReference type="ARBA" id="ARBA00022643"/>
    </source>
</evidence>
<dbReference type="AlphaFoldDB" id="A0A9Q0BHA1"/>
<gene>
    <name evidence="5" type="ORF">J7T54_006565</name>
</gene>
<reference evidence="5" key="1">
    <citation type="journal article" date="2021" name="J Fungi (Basel)">
        <title>Genomic and Metabolomic Analyses of the Marine Fungus Emericellopsis cladophorae: Insights into Saltwater Adaptability Mechanisms and Its Biosynthetic Potential.</title>
        <authorList>
            <person name="Goncalves M.F.M."/>
            <person name="Hilario S."/>
            <person name="Van de Peer Y."/>
            <person name="Esteves A.C."/>
            <person name="Alves A."/>
        </authorList>
    </citation>
    <scope>NUCLEOTIDE SEQUENCE</scope>
    <source>
        <strain evidence="5">MUM 19.33</strain>
    </source>
</reference>
<dbReference type="PROSITE" id="PS50112">
    <property type="entry name" value="PAS"/>
    <property type="match status" value="1"/>
</dbReference>
<dbReference type="GO" id="GO:0005634">
    <property type="term" value="C:nucleus"/>
    <property type="evidence" value="ECO:0007669"/>
    <property type="project" value="TreeGrafter"/>
</dbReference>
<proteinExistence type="predicted"/>
<dbReference type="GeneID" id="75833043"/>
<keyword evidence="6" id="KW-1185">Reference proteome</keyword>
<dbReference type="InterPro" id="IPR000014">
    <property type="entry name" value="PAS"/>
</dbReference>
<evidence type="ECO:0000259" key="4">
    <source>
        <dbReference type="PROSITE" id="PS50112"/>
    </source>
</evidence>
<dbReference type="OrthoDB" id="447251at2759"/>
<dbReference type="Gene3D" id="3.30.450.20">
    <property type="entry name" value="PAS domain"/>
    <property type="match status" value="1"/>
</dbReference>
<comment type="caution">
    <text evidence="5">The sequence shown here is derived from an EMBL/GenBank/DDBJ whole genome shotgun (WGS) entry which is preliminary data.</text>
</comment>
<dbReference type="NCBIfam" id="TIGR00229">
    <property type="entry name" value="sensory_box"/>
    <property type="match status" value="1"/>
</dbReference>
<dbReference type="PANTHER" id="PTHR47429">
    <property type="entry name" value="PROTEIN TWIN LOV 1"/>
    <property type="match status" value="1"/>
</dbReference>
<dbReference type="InterPro" id="IPR035965">
    <property type="entry name" value="PAS-like_dom_sf"/>
</dbReference>
<dbReference type="Pfam" id="PF13426">
    <property type="entry name" value="PAS_9"/>
    <property type="match status" value="1"/>
</dbReference>
<dbReference type="SUPFAM" id="SSF55785">
    <property type="entry name" value="PYP-like sensor domain (PAS domain)"/>
    <property type="match status" value="1"/>
</dbReference>
<organism evidence="5 6">
    <name type="scientific">Emericellopsis cladophorae</name>
    <dbReference type="NCBI Taxonomy" id="2686198"/>
    <lineage>
        <taxon>Eukaryota</taxon>
        <taxon>Fungi</taxon>
        <taxon>Dikarya</taxon>
        <taxon>Ascomycota</taxon>
        <taxon>Pezizomycotina</taxon>
        <taxon>Sordariomycetes</taxon>
        <taxon>Hypocreomycetidae</taxon>
        <taxon>Hypocreales</taxon>
        <taxon>Bionectriaceae</taxon>
        <taxon>Emericellopsis</taxon>
    </lineage>
</organism>
<protein>
    <submittedName>
        <fullName evidence="5">PAS domain-containing protein</fullName>
    </submittedName>
</protein>
<evidence type="ECO:0000313" key="5">
    <source>
        <dbReference type="EMBL" id="KAI6784520.1"/>
    </source>
</evidence>
<evidence type="ECO:0000256" key="3">
    <source>
        <dbReference type="ARBA" id="ARBA00022991"/>
    </source>
</evidence>
<keyword evidence="1" id="KW-0285">Flavoprotein</keyword>
<dbReference type="Proteomes" id="UP001055219">
    <property type="component" value="Unassembled WGS sequence"/>
</dbReference>
<accession>A0A9Q0BHA1</accession>
<name>A0A9Q0BHA1_9HYPO</name>
<reference evidence="5" key="2">
    <citation type="submission" date="2022-07" db="EMBL/GenBank/DDBJ databases">
        <authorList>
            <person name="Goncalves M.F.M."/>
            <person name="Hilario S."/>
            <person name="Van De Peer Y."/>
            <person name="Esteves A.C."/>
            <person name="Alves A."/>
        </authorList>
    </citation>
    <scope>NUCLEOTIDE SEQUENCE</scope>
    <source>
        <strain evidence="5">MUM 19.33</strain>
    </source>
</reference>
<keyword evidence="3" id="KW-0157">Chromophore</keyword>
<dbReference type="PANTHER" id="PTHR47429:SF7">
    <property type="entry name" value="GATA-FACTOR"/>
    <property type="match status" value="1"/>
</dbReference>
<dbReference type="CDD" id="cd00130">
    <property type="entry name" value="PAS"/>
    <property type="match status" value="1"/>
</dbReference>